<accession>A0A5F2EXS6</accession>
<feature type="signal peptide" evidence="3">
    <location>
        <begin position="1"/>
        <end position="23"/>
    </location>
</feature>
<protein>
    <recommendedName>
        <fullName evidence="6">N-acetylmuramoyl-L-alanine amidase</fullName>
    </recommendedName>
</protein>
<gene>
    <name evidence="4" type="ORF">C3E78_13965</name>
</gene>
<organism evidence="4 5">
    <name type="scientific">Aeromicrobium chenweiae</name>
    <dbReference type="NCBI Taxonomy" id="2079793"/>
    <lineage>
        <taxon>Bacteria</taxon>
        <taxon>Bacillati</taxon>
        <taxon>Actinomycetota</taxon>
        <taxon>Actinomycetes</taxon>
        <taxon>Propionibacteriales</taxon>
        <taxon>Nocardioidaceae</taxon>
        <taxon>Aeromicrobium</taxon>
    </lineage>
</organism>
<dbReference type="GO" id="GO:0008745">
    <property type="term" value="F:N-acetylmuramoyl-L-alanine amidase activity"/>
    <property type="evidence" value="ECO:0007669"/>
    <property type="project" value="InterPro"/>
</dbReference>
<evidence type="ECO:0000313" key="5">
    <source>
        <dbReference type="Proteomes" id="UP000244384"/>
    </source>
</evidence>
<feature type="compositionally biased region" description="Polar residues" evidence="2">
    <location>
        <begin position="147"/>
        <end position="163"/>
    </location>
</feature>
<dbReference type="InterPro" id="IPR036505">
    <property type="entry name" value="Amidase/PGRP_sf"/>
</dbReference>
<accession>A0A2S0WPE7</accession>
<dbReference type="Pfam" id="PF08310">
    <property type="entry name" value="LGFP"/>
    <property type="match status" value="1"/>
</dbReference>
<dbReference type="SUPFAM" id="SSF55846">
    <property type="entry name" value="N-acetylmuramoyl-L-alanine amidase-like"/>
    <property type="match status" value="1"/>
</dbReference>
<feature type="chain" id="PRO_5043377442" description="N-acetylmuramoyl-L-alanine amidase" evidence="3">
    <location>
        <begin position="24"/>
        <end position="542"/>
    </location>
</feature>
<dbReference type="Proteomes" id="UP000244384">
    <property type="component" value="Chromosome"/>
</dbReference>
<evidence type="ECO:0008006" key="6">
    <source>
        <dbReference type="Google" id="ProtNLM"/>
    </source>
</evidence>
<dbReference type="Pfam" id="PF01510">
    <property type="entry name" value="Amidase_2"/>
    <property type="match status" value="1"/>
</dbReference>
<dbReference type="SMART" id="SM00644">
    <property type="entry name" value="Ami_2"/>
    <property type="match status" value="1"/>
</dbReference>
<evidence type="ECO:0000256" key="2">
    <source>
        <dbReference type="SAM" id="MobiDB-lite"/>
    </source>
</evidence>
<dbReference type="Gene3D" id="3.40.80.10">
    <property type="entry name" value="Peptidoglycan recognition protein-like"/>
    <property type="match status" value="1"/>
</dbReference>
<dbReference type="GO" id="GO:0008270">
    <property type="term" value="F:zinc ion binding"/>
    <property type="evidence" value="ECO:0007669"/>
    <property type="project" value="InterPro"/>
</dbReference>
<keyword evidence="5" id="KW-1185">Reference proteome</keyword>
<dbReference type="CDD" id="cd06583">
    <property type="entry name" value="PGRP"/>
    <property type="match status" value="1"/>
</dbReference>
<dbReference type="AlphaFoldDB" id="A0A2S0WPE7"/>
<dbReference type="SMART" id="SM00701">
    <property type="entry name" value="PGRP"/>
    <property type="match status" value="1"/>
</dbReference>
<dbReference type="OrthoDB" id="9773852at2"/>
<dbReference type="PANTHER" id="PTHR11022">
    <property type="entry name" value="PEPTIDOGLYCAN RECOGNITION PROTEIN"/>
    <property type="match status" value="1"/>
</dbReference>
<evidence type="ECO:0000256" key="1">
    <source>
        <dbReference type="ARBA" id="ARBA00007553"/>
    </source>
</evidence>
<proteinExistence type="inferred from homology"/>
<dbReference type="RefSeq" id="WP_108579380.1">
    <property type="nucleotide sequence ID" value="NZ_CP026952.1"/>
</dbReference>
<dbReference type="InterPro" id="IPR006619">
    <property type="entry name" value="PGRP_domain_met/bac"/>
</dbReference>
<comment type="similarity">
    <text evidence="1">Belongs to the N-acetylmuramoyl-L-alanine amidase 2 family.</text>
</comment>
<dbReference type="InterPro" id="IPR002502">
    <property type="entry name" value="Amidase_domain"/>
</dbReference>
<feature type="region of interest" description="Disordered" evidence="2">
    <location>
        <begin position="136"/>
        <end position="163"/>
    </location>
</feature>
<dbReference type="InterPro" id="IPR015510">
    <property type="entry name" value="PGRP"/>
</dbReference>
<dbReference type="PANTHER" id="PTHR11022:SF41">
    <property type="entry name" value="PEPTIDOGLYCAN-RECOGNITION PROTEIN LC-RELATED"/>
    <property type="match status" value="1"/>
</dbReference>
<dbReference type="InterPro" id="IPR013207">
    <property type="entry name" value="LGFP"/>
</dbReference>
<dbReference type="KEGG" id="aez:C3E78_13965"/>
<dbReference type="EMBL" id="CP026952">
    <property type="protein sequence ID" value="AWB93219.1"/>
    <property type="molecule type" value="Genomic_DNA"/>
</dbReference>
<keyword evidence="3" id="KW-0732">Signal</keyword>
<evidence type="ECO:0000256" key="3">
    <source>
        <dbReference type="SAM" id="SignalP"/>
    </source>
</evidence>
<reference evidence="5" key="1">
    <citation type="submission" date="2018-01" db="EMBL/GenBank/DDBJ databases">
        <authorList>
            <person name="Li J."/>
        </authorList>
    </citation>
    <scope>NUCLEOTIDE SEQUENCE [LARGE SCALE GENOMIC DNA]</scope>
    <source>
        <strain evidence="5">592</strain>
    </source>
</reference>
<sequence>MRLITGAIAGLVLVGSTTYVAQADGTRPGDLRTADVQQVEPVDVGTAAVPAAPQEAAADVVAELPRRRTDDFNLVGVTWRRGFDDAGLSVQVRLRADGAWGTWEELHVDSDGGEGGRDGTEPLWAGDADGVAVRVSSPTGQRPAGLSVSTIDPGTSPAESANAGTALHDTSAGAVTQVADGSPSYTARPAIVRRSTWGARRSSGCDSPRRGNETRGVVVHHTAGTNSYSASQSASIVRAVQAYHMKARDWCDIGYNFLVDRYGRIFEGRSGGIDKAVRGAHAGDKGVNTYTMGVSMMGTFSSSRPTAAAQAAMVRLVGWRLGTTFHSATGRYRVGSHRLQRIAGHRNVVSTACPGQAAYTWLGARGGLRDRVAAYVADYRSAIKTRATKLTRSVTGPVKVGEYPFSSGASGRKARLRRLDLYSSRSGTFSVAGRFRREYAAVGEQSGVLGVPRGRERATSRSRVRLQRFAHGTIYQVRRTSTRGYAVWGPVDARYRALGREKGALGAPTRRMARISGNRYRAWFAHGHITREAGGSVTVSRT</sequence>
<dbReference type="GO" id="GO:0009253">
    <property type="term" value="P:peptidoglycan catabolic process"/>
    <property type="evidence" value="ECO:0007669"/>
    <property type="project" value="InterPro"/>
</dbReference>
<name>A0A2S0WPE7_9ACTN</name>
<evidence type="ECO:0000313" key="4">
    <source>
        <dbReference type="EMBL" id="AWB93219.1"/>
    </source>
</evidence>